<feature type="compositionally biased region" description="Basic and acidic residues" evidence="7">
    <location>
        <begin position="474"/>
        <end position="483"/>
    </location>
</feature>
<evidence type="ECO:0000256" key="3">
    <source>
        <dbReference type="ARBA" id="ARBA00022741"/>
    </source>
</evidence>
<dbReference type="PROSITE" id="PS00107">
    <property type="entry name" value="PROTEIN_KINASE_ATP"/>
    <property type="match status" value="1"/>
</dbReference>
<evidence type="ECO:0000256" key="6">
    <source>
        <dbReference type="PROSITE-ProRule" id="PRU10141"/>
    </source>
</evidence>
<evidence type="ECO:0000256" key="2">
    <source>
        <dbReference type="ARBA" id="ARBA00022679"/>
    </source>
</evidence>
<sequence length="689" mass="75738">MNHHDWVKCSQSRGTIVTDTPLSTKRRETNSNSIIGQSLNSASCACSSMNKYEVLGIVGEGAYGVVLKCRNKENGEVVAIKKFKESEDDEIVRKTTLREVKLLKMLKQENIVNLKEAFRRKGKLYLVFEYVERNLLEVLEEKPTGLDPELVRRYIYQLSRAIHYCHENGVVHRDIKPENLLVNPNSDHSLRLCDFGFARLIAESQSQELTDYVATRWYRSPELLLGSTKYGKSVDIWAIGCIMGELLDGQPLFPGESEIDQLYMIQKMLGPLTPDHMDLFLSNPRFAGLKFPDMTRPETLQKRFVGKIPKRALGFLKGTIQLGPDERMTSVECVHHPYFEGLENEMDELKWNNQPSPVMTKPSTKEPPDHHTTTTTTLASFDDPSATTTTSSSSSSLLLLDKPPKARKDSPPQLQNATEPTTTSSTSRSKKDPSKKKRENQKATKDKQHPNGGVSDEGAGKEARGAVRNVEYGSGHHDGHDADYADLAMPKEYSNTSSRKKSSAKGSKPPRAPPPAEDKPSQPSIPKPSSKSSFAKSVAPCPSPASATPSAIAAASKVVSLSSSTPPPMSESTAMSGRRKKSTSSLHKADSKTTSSTSHKRTPKDPPDAKMVKSVTVLPKYQKESKHLPNLAFGGDDGDGGNDSDSDSPPPVCTSSMRKSSPHHQPSYHGGLQPLRSDAKDSSTRTSNL</sequence>
<accession>A0A3R6YD45</accession>
<evidence type="ECO:0000256" key="5">
    <source>
        <dbReference type="ARBA" id="ARBA00022840"/>
    </source>
</evidence>
<feature type="region of interest" description="Disordered" evidence="7">
    <location>
        <begin position="352"/>
        <end position="689"/>
    </location>
</feature>
<evidence type="ECO:0000256" key="4">
    <source>
        <dbReference type="ARBA" id="ARBA00022777"/>
    </source>
</evidence>
<dbReference type="InterPro" id="IPR017441">
    <property type="entry name" value="Protein_kinase_ATP_BS"/>
</dbReference>
<dbReference type="Gene3D" id="3.30.200.20">
    <property type="entry name" value="Phosphorylase Kinase, domain 1"/>
    <property type="match status" value="1"/>
</dbReference>
<dbReference type="Pfam" id="PF00069">
    <property type="entry name" value="Pkinase"/>
    <property type="match status" value="1"/>
</dbReference>
<reference evidence="9 10" key="1">
    <citation type="submission" date="2018-08" db="EMBL/GenBank/DDBJ databases">
        <title>Aphanomyces genome sequencing and annotation.</title>
        <authorList>
            <person name="Minardi D."/>
            <person name="Oidtmann B."/>
            <person name="Van Der Giezen M."/>
            <person name="Studholme D.J."/>
        </authorList>
    </citation>
    <scope>NUCLEOTIDE SEQUENCE [LARGE SCALE GENOMIC DNA]</scope>
    <source>
        <strain evidence="9 10">Da</strain>
    </source>
</reference>
<feature type="domain" description="Protein kinase" evidence="8">
    <location>
        <begin position="52"/>
        <end position="339"/>
    </location>
</feature>
<name>A0A3R6YD45_APHAT</name>
<feature type="compositionally biased region" description="Basic and acidic residues" evidence="7">
    <location>
        <begin position="363"/>
        <end position="372"/>
    </location>
</feature>
<dbReference type="GO" id="GO:0004674">
    <property type="term" value="F:protein serine/threonine kinase activity"/>
    <property type="evidence" value="ECO:0007669"/>
    <property type="project" value="UniProtKB-KW"/>
</dbReference>
<evidence type="ECO:0000313" key="10">
    <source>
        <dbReference type="Proteomes" id="UP000285430"/>
    </source>
</evidence>
<dbReference type="InterPro" id="IPR050117">
    <property type="entry name" value="MAPK"/>
</dbReference>
<dbReference type="EMBL" id="QUTH01002144">
    <property type="protein sequence ID" value="RHZ27500.1"/>
    <property type="molecule type" value="Genomic_DNA"/>
</dbReference>
<organism evidence="9 10">
    <name type="scientific">Aphanomyces astaci</name>
    <name type="common">Crayfish plague agent</name>
    <dbReference type="NCBI Taxonomy" id="112090"/>
    <lineage>
        <taxon>Eukaryota</taxon>
        <taxon>Sar</taxon>
        <taxon>Stramenopiles</taxon>
        <taxon>Oomycota</taxon>
        <taxon>Saprolegniomycetes</taxon>
        <taxon>Saprolegniales</taxon>
        <taxon>Verrucalvaceae</taxon>
        <taxon>Aphanomyces</taxon>
    </lineage>
</organism>
<dbReference type="PROSITE" id="PS50011">
    <property type="entry name" value="PROTEIN_KINASE_DOM"/>
    <property type="match status" value="1"/>
</dbReference>
<dbReference type="SMART" id="SM00220">
    <property type="entry name" value="S_TKc"/>
    <property type="match status" value="1"/>
</dbReference>
<dbReference type="FunFam" id="1.10.510.10:FF:000624">
    <property type="entry name" value="Mitogen-activated protein kinase"/>
    <property type="match status" value="1"/>
</dbReference>
<feature type="compositionally biased region" description="Low complexity" evidence="7">
    <location>
        <begin position="418"/>
        <end position="427"/>
    </location>
</feature>
<dbReference type="FunFam" id="3.30.200.20:FF:000171">
    <property type="entry name" value="Putative cyclin-dependent kinase-like 5"/>
    <property type="match status" value="1"/>
</dbReference>
<comment type="caution">
    <text evidence="9">The sequence shown here is derived from an EMBL/GenBank/DDBJ whole genome shotgun (WGS) entry which is preliminary data.</text>
</comment>
<dbReference type="PROSITE" id="PS00108">
    <property type="entry name" value="PROTEIN_KINASE_ST"/>
    <property type="match status" value="1"/>
</dbReference>
<dbReference type="Proteomes" id="UP000285430">
    <property type="component" value="Unassembled WGS sequence"/>
</dbReference>
<dbReference type="InterPro" id="IPR008271">
    <property type="entry name" value="Ser/Thr_kinase_AS"/>
</dbReference>
<gene>
    <name evidence="9" type="ORF">DYB37_006967</name>
</gene>
<dbReference type="InterPro" id="IPR000719">
    <property type="entry name" value="Prot_kinase_dom"/>
</dbReference>
<dbReference type="AlphaFoldDB" id="A0A3R6YD45"/>
<keyword evidence="4" id="KW-0418">Kinase</keyword>
<feature type="compositionally biased region" description="Low complexity" evidence="7">
    <location>
        <begin position="521"/>
        <end position="576"/>
    </location>
</feature>
<dbReference type="Gene3D" id="1.10.510.10">
    <property type="entry name" value="Transferase(Phosphotransferase) domain 1"/>
    <property type="match status" value="1"/>
</dbReference>
<evidence type="ECO:0000256" key="7">
    <source>
        <dbReference type="SAM" id="MobiDB-lite"/>
    </source>
</evidence>
<keyword evidence="5 6" id="KW-0067">ATP-binding</keyword>
<keyword evidence="1" id="KW-0723">Serine/threonine-protein kinase</keyword>
<feature type="binding site" evidence="6">
    <location>
        <position position="82"/>
    </location>
    <ligand>
        <name>ATP</name>
        <dbReference type="ChEBI" id="CHEBI:30616"/>
    </ligand>
</feature>
<dbReference type="PANTHER" id="PTHR24055">
    <property type="entry name" value="MITOGEN-ACTIVATED PROTEIN KINASE"/>
    <property type="match status" value="1"/>
</dbReference>
<dbReference type="InterPro" id="IPR011009">
    <property type="entry name" value="Kinase-like_dom_sf"/>
</dbReference>
<feature type="compositionally biased region" description="Low complexity" evidence="7">
    <location>
        <begin position="387"/>
        <end position="400"/>
    </location>
</feature>
<evidence type="ECO:0000313" key="9">
    <source>
        <dbReference type="EMBL" id="RHZ27500.1"/>
    </source>
</evidence>
<dbReference type="VEuPathDB" id="FungiDB:H257_07985"/>
<evidence type="ECO:0000259" key="8">
    <source>
        <dbReference type="PROSITE" id="PS50011"/>
    </source>
</evidence>
<proteinExistence type="predicted"/>
<feature type="compositionally biased region" description="Basic and acidic residues" evidence="7">
    <location>
        <begin position="440"/>
        <end position="449"/>
    </location>
</feature>
<dbReference type="GO" id="GO:0005524">
    <property type="term" value="F:ATP binding"/>
    <property type="evidence" value="ECO:0007669"/>
    <property type="project" value="UniProtKB-UniRule"/>
</dbReference>
<evidence type="ECO:0000256" key="1">
    <source>
        <dbReference type="ARBA" id="ARBA00022527"/>
    </source>
</evidence>
<keyword evidence="2" id="KW-0808">Transferase</keyword>
<keyword evidence="3 6" id="KW-0547">Nucleotide-binding</keyword>
<protein>
    <recommendedName>
        <fullName evidence="8">Protein kinase domain-containing protein</fullName>
    </recommendedName>
</protein>
<dbReference type="SUPFAM" id="SSF56112">
    <property type="entry name" value="Protein kinase-like (PK-like)"/>
    <property type="match status" value="1"/>
</dbReference>
<feature type="compositionally biased region" description="Acidic residues" evidence="7">
    <location>
        <begin position="636"/>
        <end position="646"/>
    </location>
</feature>
<dbReference type="CDD" id="cd07833">
    <property type="entry name" value="STKc_CDKL"/>
    <property type="match status" value="1"/>
</dbReference>